<dbReference type="EMBL" id="LCBS01000032">
    <property type="protein sequence ID" value="KKS15882.1"/>
    <property type="molecule type" value="Genomic_DNA"/>
</dbReference>
<evidence type="ECO:0000259" key="6">
    <source>
        <dbReference type="PROSITE" id="PS00745"/>
    </source>
</evidence>
<dbReference type="Gene3D" id="3.30.70.1660">
    <property type="match status" value="1"/>
</dbReference>
<dbReference type="Proteomes" id="UP000034163">
    <property type="component" value="Unassembled WGS sequence"/>
</dbReference>
<organism evidence="7 8">
    <name type="scientific">candidate division WWE3 bacterium GW2011_GWB1_41_6</name>
    <dbReference type="NCBI Taxonomy" id="1619112"/>
    <lineage>
        <taxon>Bacteria</taxon>
        <taxon>Katanobacteria</taxon>
    </lineage>
</organism>
<keyword evidence="4" id="KW-0963">Cytoplasm</keyword>
<dbReference type="SUPFAM" id="SSF75620">
    <property type="entry name" value="Release factor"/>
    <property type="match status" value="1"/>
</dbReference>
<dbReference type="InterPro" id="IPR000352">
    <property type="entry name" value="Pep_chain_release_fac_I"/>
</dbReference>
<comment type="similarity">
    <text evidence="1 4">Belongs to the prokaryotic/mitochondrial release factor family.</text>
</comment>
<keyword evidence="2 4" id="KW-0488">Methylation</keyword>
<evidence type="ECO:0000256" key="3">
    <source>
        <dbReference type="ARBA" id="ARBA00022917"/>
    </source>
</evidence>
<dbReference type="PANTHER" id="PTHR43116">
    <property type="entry name" value="PEPTIDE CHAIN RELEASE FACTOR 2"/>
    <property type="match status" value="1"/>
</dbReference>
<dbReference type="PATRIC" id="fig|1619112.3.peg.906"/>
<dbReference type="InterPro" id="IPR005139">
    <property type="entry name" value="PCRF"/>
</dbReference>
<evidence type="ECO:0000313" key="7">
    <source>
        <dbReference type="EMBL" id="KKS15882.1"/>
    </source>
</evidence>
<dbReference type="Gene3D" id="1.20.58.410">
    <property type="entry name" value="Release factor"/>
    <property type="match status" value="1"/>
</dbReference>
<dbReference type="GO" id="GO:0005737">
    <property type="term" value="C:cytoplasm"/>
    <property type="evidence" value="ECO:0007669"/>
    <property type="project" value="UniProtKB-SubCell"/>
</dbReference>
<comment type="caution">
    <text evidence="7">The sequence shown here is derived from an EMBL/GenBank/DDBJ whole genome shotgun (WGS) entry which is preliminary data.</text>
</comment>
<feature type="domain" description="Prokaryotic-type class I peptide chain release factors" evidence="6">
    <location>
        <begin position="236"/>
        <end position="252"/>
    </location>
</feature>
<keyword evidence="3 4" id="KW-0648">Protein biosynthesis</keyword>
<feature type="modified residue" description="N5-methylglutamine" evidence="4">
    <location>
        <position position="243"/>
    </location>
</feature>
<evidence type="ECO:0000256" key="1">
    <source>
        <dbReference type="ARBA" id="ARBA00010835"/>
    </source>
</evidence>
<dbReference type="Pfam" id="PF00472">
    <property type="entry name" value="RF-1"/>
    <property type="match status" value="1"/>
</dbReference>
<proteinExistence type="inferred from homology"/>
<dbReference type="GO" id="GO:0016149">
    <property type="term" value="F:translation release factor activity, codon specific"/>
    <property type="evidence" value="ECO:0007669"/>
    <property type="project" value="UniProtKB-UniRule"/>
</dbReference>
<dbReference type="AlphaFoldDB" id="A0A0G0WUT9"/>
<name>A0A0G0WUT9_UNCKA</name>
<evidence type="ECO:0000256" key="2">
    <source>
        <dbReference type="ARBA" id="ARBA00022481"/>
    </source>
</evidence>
<comment type="PTM">
    <text evidence="4">Methylated by PrmC. Methylation increases the termination efficiency of RF2.</text>
</comment>
<gene>
    <name evidence="4" type="primary">prfB</name>
    <name evidence="7" type="ORF">UU72_C0032G0014</name>
</gene>
<dbReference type="Pfam" id="PF03462">
    <property type="entry name" value="PCRF"/>
    <property type="match status" value="1"/>
</dbReference>
<reference evidence="7 8" key="1">
    <citation type="journal article" date="2015" name="Nature">
        <title>rRNA introns, odd ribosomes, and small enigmatic genomes across a large radiation of phyla.</title>
        <authorList>
            <person name="Brown C.T."/>
            <person name="Hug L.A."/>
            <person name="Thomas B.C."/>
            <person name="Sharon I."/>
            <person name="Castelle C.J."/>
            <person name="Singh A."/>
            <person name="Wilkins M.J."/>
            <person name="Williams K.H."/>
            <person name="Banfield J.F."/>
        </authorList>
    </citation>
    <scope>NUCLEOTIDE SEQUENCE [LARGE SCALE GENOMIC DNA]</scope>
</reference>
<dbReference type="PANTHER" id="PTHR43116:SF3">
    <property type="entry name" value="CLASS I PEPTIDE CHAIN RELEASE FACTOR"/>
    <property type="match status" value="1"/>
</dbReference>
<protein>
    <recommendedName>
        <fullName evidence="4 5">Peptide chain release factor 2</fullName>
        <shortName evidence="4">RF-2</shortName>
    </recommendedName>
</protein>
<dbReference type="PROSITE" id="PS00745">
    <property type="entry name" value="RF_PROK_I"/>
    <property type="match status" value="1"/>
</dbReference>
<dbReference type="SMART" id="SM00937">
    <property type="entry name" value="PCRF"/>
    <property type="match status" value="1"/>
</dbReference>
<accession>A0A0G0WUT9</accession>
<dbReference type="NCBIfam" id="TIGR00020">
    <property type="entry name" value="prfB"/>
    <property type="match status" value="1"/>
</dbReference>
<dbReference type="InterPro" id="IPR045853">
    <property type="entry name" value="Pep_chain_release_fac_I_sf"/>
</dbReference>
<dbReference type="InterPro" id="IPR004374">
    <property type="entry name" value="PrfB"/>
</dbReference>
<dbReference type="HAMAP" id="MF_00094">
    <property type="entry name" value="Rel_fac_2"/>
    <property type="match status" value="1"/>
</dbReference>
<evidence type="ECO:0000256" key="5">
    <source>
        <dbReference type="NCBIfam" id="TIGR00020"/>
    </source>
</evidence>
<sequence length="355" mass="40888">MGYLHKFSPIGITLVLRYNPLVMEELEHRLNELKSSLFIDEKRKKVQELQERLNDESTWKNWEEGQKVSQDLGALQKDLEDFDMLRLIAEEGDTETFEKEIVQLERKTFLSGKHDRGAALLSIHAGQGGTEAMDWTEMLLRMYERYAERKGWKTETINKIPGEEAGLKTVTLEINGKYAYGFLKREAGVHRLVRQSPFNANDLRQTSFALVEVIPVIDDSIDIDLKDEDIAFEAFRSGGAGGQNVNKVSTAVRIRHIPTGIVVENQTERHQLKNREKAMKILKSKLYALELERMEDEKRKLKGDYKAPGWGSQIRNYILHPYKLVKDLRTEVESVQPEAVLDGELDEFIDAEIRL</sequence>
<evidence type="ECO:0000256" key="4">
    <source>
        <dbReference type="HAMAP-Rule" id="MF_00094"/>
    </source>
</evidence>
<dbReference type="Gene3D" id="3.30.160.20">
    <property type="match status" value="1"/>
</dbReference>
<comment type="subcellular location">
    <subcellularLocation>
        <location evidence="4">Cytoplasm</location>
    </subcellularLocation>
</comment>
<comment type="function">
    <text evidence="4">Peptide chain release factor 2 directs the termination of translation in response to the peptide chain termination codons UGA and UAA.</text>
</comment>
<evidence type="ECO:0000313" key="8">
    <source>
        <dbReference type="Proteomes" id="UP000034163"/>
    </source>
</evidence>